<name>A0AAV0MFP2_9ROSI</name>
<feature type="non-terminal residue" evidence="2">
    <location>
        <position position="50"/>
    </location>
</feature>
<evidence type="ECO:0000313" key="2">
    <source>
        <dbReference type="EMBL" id="CAI0444358.1"/>
    </source>
</evidence>
<dbReference type="AlphaFoldDB" id="A0AAV0MFP2"/>
<proteinExistence type="predicted"/>
<feature type="region of interest" description="Disordered" evidence="1">
    <location>
        <begin position="1"/>
        <end position="37"/>
    </location>
</feature>
<sequence length="50" mass="5831">MEELEMEDRNEERATSGVHGSYEAEAGTPRWRRHQVDIEESVNEVTNRTV</sequence>
<dbReference type="EMBL" id="CAMGYJ010000007">
    <property type="protein sequence ID" value="CAI0444358.1"/>
    <property type="molecule type" value="Genomic_DNA"/>
</dbReference>
<protein>
    <submittedName>
        <fullName evidence="2">Uncharacterized protein</fullName>
    </submittedName>
</protein>
<evidence type="ECO:0000313" key="3">
    <source>
        <dbReference type="Proteomes" id="UP001154282"/>
    </source>
</evidence>
<dbReference type="Proteomes" id="UP001154282">
    <property type="component" value="Unassembled WGS sequence"/>
</dbReference>
<reference evidence="2" key="1">
    <citation type="submission" date="2022-08" db="EMBL/GenBank/DDBJ databases">
        <authorList>
            <person name="Gutierrez-Valencia J."/>
        </authorList>
    </citation>
    <scope>NUCLEOTIDE SEQUENCE</scope>
</reference>
<organism evidence="2 3">
    <name type="scientific">Linum tenue</name>
    <dbReference type="NCBI Taxonomy" id="586396"/>
    <lineage>
        <taxon>Eukaryota</taxon>
        <taxon>Viridiplantae</taxon>
        <taxon>Streptophyta</taxon>
        <taxon>Embryophyta</taxon>
        <taxon>Tracheophyta</taxon>
        <taxon>Spermatophyta</taxon>
        <taxon>Magnoliopsida</taxon>
        <taxon>eudicotyledons</taxon>
        <taxon>Gunneridae</taxon>
        <taxon>Pentapetalae</taxon>
        <taxon>rosids</taxon>
        <taxon>fabids</taxon>
        <taxon>Malpighiales</taxon>
        <taxon>Linaceae</taxon>
        <taxon>Linum</taxon>
    </lineage>
</organism>
<accession>A0AAV0MFP2</accession>
<keyword evidence="3" id="KW-1185">Reference proteome</keyword>
<gene>
    <name evidence="2" type="ORF">LITE_LOCUS28075</name>
</gene>
<evidence type="ECO:0000256" key="1">
    <source>
        <dbReference type="SAM" id="MobiDB-lite"/>
    </source>
</evidence>
<comment type="caution">
    <text evidence="2">The sequence shown here is derived from an EMBL/GenBank/DDBJ whole genome shotgun (WGS) entry which is preliminary data.</text>
</comment>